<keyword evidence="2 9" id="KW-0929">Antimicrobial</keyword>
<feature type="active site" description="Proton donor/acceptor" evidence="9">
    <location>
        <position position="24"/>
    </location>
</feature>
<keyword evidence="7 9" id="KW-0578">Host cell lysis by virus</keyword>
<comment type="caution">
    <text evidence="9">Lacks the conserved Asp active site.</text>
</comment>
<organism evidence="11">
    <name type="scientific">Myoviridae sp. cteBs22</name>
    <dbReference type="NCBI Taxonomy" id="2826675"/>
    <lineage>
        <taxon>Viruses</taxon>
        <taxon>Duplodnaviria</taxon>
        <taxon>Heunggongvirae</taxon>
        <taxon>Uroviricota</taxon>
        <taxon>Caudoviricetes</taxon>
    </lineage>
</organism>
<comment type="function">
    <text evidence="9">Endolysin with lysozyme activity that degrades host peptidoglycans and participates with the holin and spanin proteins in the sequential events which lead to the programmed host cell lysis releasing the mature viral particles. Once the holin has permeabilized the host cell membrane, the endolysin can reach the periplasm and break down the peptidoglycan layer.</text>
</comment>
<dbReference type="PANTHER" id="PTHR38107">
    <property type="match status" value="1"/>
</dbReference>
<dbReference type="InterPro" id="IPR051018">
    <property type="entry name" value="Bacteriophage_GH24"/>
</dbReference>
<evidence type="ECO:0000256" key="2">
    <source>
        <dbReference type="ARBA" id="ARBA00022529"/>
    </source>
</evidence>
<dbReference type="PANTHER" id="PTHR38107:SF3">
    <property type="entry name" value="LYSOZYME RRRD-RELATED"/>
    <property type="match status" value="1"/>
</dbReference>
<keyword evidence="9" id="KW-1035">Host cytoplasm</keyword>
<dbReference type="CDD" id="cd16901">
    <property type="entry name" value="lyz_P1"/>
    <property type="match status" value="1"/>
</dbReference>
<dbReference type="GO" id="GO:0042742">
    <property type="term" value="P:defense response to bacterium"/>
    <property type="evidence" value="ECO:0007669"/>
    <property type="project" value="UniProtKB-KW"/>
</dbReference>
<dbReference type="SUPFAM" id="SSF53955">
    <property type="entry name" value="Lysozyme-like"/>
    <property type="match status" value="1"/>
</dbReference>
<name>A0A8S5R109_9CAUD</name>
<dbReference type="GO" id="GO:0003796">
    <property type="term" value="F:lysozyme activity"/>
    <property type="evidence" value="ECO:0007669"/>
    <property type="project" value="UniProtKB-UniRule"/>
</dbReference>
<evidence type="ECO:0000256" key="4">
    <source>
        <dbReference type="ARBA" id="ARBA00022638"/>
    </source>
</evidence>
<evidence type="ECO:0000256" key="6">
    <source>
        <dbReference type="ARBA" id="ARBA00022852"/>
    </source>
</evidence>
<dbReference type="Pfam" id="PF00959">
    <property type="entry name" value="Phage_lysozyme"/>
    <property type="match status" value="1"/>
</dbReference>
<dbReference type="InterPro" id="IPR023346">
    <property type="entry name" value="Lysozyme-like_dom_sf"/>
</dbReference>
<proteinExistence type="inferred from homology"/>
<keyword evidence="6 9" id="KW-0204">Cytolysis</keyword>
<dbReference type="GO" id="GO:0030430">
    <property type="term" value="C:host cell cytoplasm"/>
    <property type="evidence" value="ECO:0007669"/>
    <property type="project" value="UniProtKB-SubCell"/>
</dbReference>
<evidence type="ECO:0000256" key="8">
    <source>
        <dbReference type="ARBA" id="ARBA00023295"/>
    </source>
</evidence>
<comment type="similarity">
    <text evidence="9 10">Belongs to the glycosyl hydrolase 24 family.</text>
</comment>
<dbReference type="EMBL" id="BK015784">
    <property type="protein sequence ID" value="DAE24779.1"/>
    <property type="molecule type" value="Genomic_DNA"/>
</dbReference>
<dbReference type="Gene3D" id="1.10.530.40">
    <property type="match status" value="1"/>
</dbReference>
<dbReference type="HAMAP" id="MF_04110">
    <property type="entry name" value="ENDOLYSIN_T4"/>
    <property type="match status" value="1"/>
</dbReference>
<evidence type="ECO:0000256" key="5">
    <source>
        <dbReference type="ARBA" id="ARBA00022801"/>
    </source>
</evidence>
<comment type="catalytic activity">
    <reaction evidence="1 9 10">
        <text>Hydrolysis of (1-&gt;4)-beta-linkages between N-acetylmuramic acid and N-acetyl-D-glucosamine residues in a peptidoglycan and between N-acetyl-D-glucosamine residues in chitodextrins.</text>
        <dbReference type="EC" id="3.2.1.17"/>
    </reaction>
</comment>
<comment type="caution">
    <text evidence="9">Lacks conserved residue(s) required for the propagation of feature annotation.</text>
</comment>
<dbReference type="GO" id="GO:0016998">
    <property type="term" value="P:cell wall macromolecule catabolic process"/>
    <property type="evidence" value="ECO:0007669"/>
    <property type="project" value="InterPro"/>
</dbReference>
<dbReference type="GO" id="GO:0044659">
    <property type="term" value="P:viral release from host cell by cytolysis"/>
    <property type="evidence" value="ECO:0007669"/>
    <property type="project" value="UniProtKB-UniRule"/>
</dbReference>
<evidence type="ECO:0000313" key="11">
    <source>
        <dbReference type="EMBL" id="DAE24779.1"/>
    </source>
</evidence>
<dbReference type="GO" id="GO:0009253">
    <property type="term" value="P:peptidoglycan catabolic process"/>
    <property type="evidence" value="ECO:0007669"/>
    <property type="project" value="UniProtKB-UniRule"/>
</dbReference>
<evidence type="ECO:0000256" key="10">
    <source>
        <dbReference type="RuleBase" id="RU003788"/>
    </source>
</evidence>
<accession>A0A8S5R109</accession>
<keyword evidence="8 9" id="KW-0326">Glycosidase</keyword>
<keyword evidence="4 9" id="KW-0081">Bacteriolytic enzyme</keyword>
<dbReference type="EC" id="3.2.1.17" evidence="9"/>
<evidence type="ECO:0000256" key="1">
    <source>
        <dbReference type="ARBA" id="ARBA00000632"/>
    </source>
</evidence>
<comment type="subcellular location">
    <subcellularLocation>
        <location evidence="9">Host cytoplasm</location>
    </subcellularLocation>
    <text evidence="9">The endolysin is cytoplasmic, but can reach the periplasmic space with the help of the holins which disrupt the host cell membrane.</text>
</comment>
<dbReference type="InterPro" id="IPR002196">
    <property type="entry name" value="Glyco_hydro_24"/>
</dbReference>
<dbReference type="InterPro" id="IPR023347">
    <property type="entry name" value="Lysozyme_dom_sf"/>
</dbReference>
<keyword evidence="3 9" id="KW-1188">Viral release from host cell</keyword>
<sequence>MLKRMVVGGLSLTAAGLISIATWEGFKEEAYIPVPGDVPTIGFGSTEGVKLGDTISVPDALNRLEADVRVAEDAVRSCVTVPLMPYEFDAYVSLAYNIGRSNFCGSTLVKKLNAGDYRGACEEIKRWHFASGKSLKGLVDRRAAEYRRCIGEVQ</sequence>
<evidence type="ECO:0000256" key="7">
    <source>
        <dbReference type="ARBA" id="ARBA00023142"/>
    </source>
</evidence>
<evidence type="ECO:0000256" key="3">
    <source>
        <dbReference type="ARBA" id="ARBA00022612"/>
    </source>
</evidence>
<protein>
    <recommendedName>
        <fullName evidence="9">Endolysin</fullName>
        <ecNumber evidence="9">3.2.1.17</ecNumber>
    </recommendedName>
    <alternativeName>
        <fullName evidence="9">Lysis protein</fullName>
    </alternativeName>
    <alternativeName>
        <fullName evidence="9">Lysozyme</fullName>
    </alternativeName>
    <alternativeName>
        <fullName evidence="9">Muramidase</fullName>
    </alternativeName>
</protein>
<keyword evidence="5 9" id="KW-0378">Hydrolase</keyword>
<dbReference type="InterPro" id="IPR034690">
    <property type="entry name" value="Endolysin_T4_type"/>
</dbReference>
<reference evidence="11" key="1">
    <citation type="journal article" date="2021" name="Proc. Natl. Acad. Sci. U.S.A.">
        <title>A Catalog of Tens of Thousands of Viruses from Human Metagenomes Reveals Hidden Associations with Chronic Diseases.</title>
        <authorList>
            <person name="Tisza M.J."/>
            <person name="Buck C.B."/>
        </authorList>
    </citation>
    <scope>NUCLEOTIDE SEQUENCE</scope>
    <source>
        <strain evidence="11">CteBs22</strain>
    </source>
</reference>
<evidence type="ECO:0000256" key="9">
    <source>
        <dbReference type="HAMAP-Rule" id="MF_04110"/>
    </source>
</evidence>